<protein>
    <recommendedName>
        <fullName evidence="1">DUF4333 domain-containing protein</fullName>
    </recommendedName>
</protein>
<feature type="domain" description="DUF4333" evidence="1">
    <location>
        <begin position="15"/>
        <end position="90"/>
    </location>
</feature>
<dbReference type="Pfam" id="PF14230">
    <property type="entry name" value="DUF4333"/>
    <property type="match status" value="1"/>
</dbReference>
<gene>
    <name evidence="2" type="ORF">MMAD_33440</name>
</gene>
<dbReference type="EMBL" id="AP022610">
    <property type="protein sequence ID" value="BBZ29049.1"/>
    <property type="molecule type" value="Genomic_DNA"/>
</dbReference>
<dbReference type="Proteomes" id="UP000466517">
    <property type="component" value="Chromosome"/>
</dbReference>
<evidence type="ECO:0000259" key="1">
    <source>
        <dbReference type="Pfam" id="PF14230"/>
    </source>
</evidence>
<reference evidence="2 3" key="1">
    <citation type="journal article" date="2019" name="Emerg. Microbes Infect.">
        <title>Comprehensive subspecies identification of 175 nontuberculous mycobacteria species based on 7547 genomic profiles.</title>
        <authorList>
            <person name="Matsumoto Y."/>
            <person name="Kinjo T."/>
            <person name="Motooka D."/>
            <person name="Nabeya D."/>
            <person name="Jung N."/>
            <person name="Uechi K."/>
            <person name="Horii T."/>
            <person name="Iida T."/>
            <person name="Fujita J."/>
            <person name="Nakamura S."/>
        </authorList>
    </citation>
    <scope>NUCLEOTIDE SEQUENCE [LARGE SCALE GENOMIC DNA]</scope>
    <source>
        <strain evidence="2 3">JCM 13574</strain>
    </source>
</reference>
<accession>A0A7I7XIL7</accession>
<proteinExistence type="predicted"/>
<sequence length="243" mass="24697">MAAAVGCLAVAALTASGCGGPDQRDATPVVSKEALREHVSNQLTAAGRAPRSVTCPADLVGEVGRTASCDVVLGDGGGMRANARVTAVDGTAVAYDTTPSMTQGQLDESLRAAVRRAGSAAVDAVSCESGLAGTVGSTAFCNVTTGPTTVHQMVAVNHVDGLVMTFVVVPHIAKADLEASLQARVQQQLGQRPYAAACRDDLQGVPGSTVACDVFVGAGPRPFTLVVTTVRGEDIDYRFAPSQ</sequence>
<name>A0A7I7XIL7_9MYCO</name>
<dbReference type="KEGG" id="mmag:MMAD_33440"/>
<evidence type="ECO:0000313" key="2">
    <source>
        <dbReference type="EMBL" id="BBZ29049.1"/>
    </source>
</evidence>
<keyword evidence="3" id="KW-1185">Reference proteome</keyword>
<dbReference type="AlphaFoldDB" id="A0A7I7XIL7"/>
<dbReference type="InterPro" id="IPR025637">
    <property type="entry name" value="DUF4333"/>
</dbReference>
<organism evidence="2 3">
    <name type="scientific">Mycolicibacterium madagascariense</name>
    <dbReference type="NCBI Taxonomy" id="212765"/>
    <lineage>
        <taxon>Bacteria</taxon>
        <taxon>Bacillati</taxon>
        <taxon>Actinomycetota</taxon>
        <taxon>Actinomycetes</taxon>
        <taxon>Mycobacteriales</taxon>
        <taxon>Mycobacteriaceae</taxon>
        <taxon>Mycolicibacterium</taxon>
    </lineage>
</organism>
<evidence type="ECO:0000313" key="3">
    <source>
        <dbReference type="Proteomes" id="UP000466517"/>
    </source>
</evidence>